<dbReference type="GO" id="GO:0050661">
    <property type="term" value="F:NADP binding"/>
    <property type="evidence" value="ECO:0007669"/>
    <property type="project" value="InterPro"/>
</dbReference>
<evidence type="ECO:0000256" key="8">
    <source>
        <dbReference type="SAM" id="MobiDB-lite"/>
    </source>
</evidence>
<reference evidence="9 12" key="1">
    <citation type="journal article" date="2019" name="Int. J. Syst. Evol. Microbiol.">
        <title>The Global Catalogue of Microorganisms (GCM) 10K type strain sequencing project: providing services to taxonomists for standard genome sequencing and annotation.</title>
        <authorList>
            <consortium name="The Broad Institute Genomics Platform"/>
            <consortium name="The Broad Institute Genome Sequencing Center for Infectious Disease"/>
            <person name="Wu L."/>
            <person name="Ma J."/>
        </authorList>
    </citation>
    <scope>NUCLEOTIDE SEQUENCE [LARGE SCALE GENOMIC DNA]</scope>
    <source>
        <strain evidence="9 12">JCM 10667</strain>
    </source>
</reference>
<gene>
    <name evidence="10" type="ORF">F4557_002737</name>
    <name evidence="9" type="ORF">GCM10009546_20440</name>
</gene>
<dbReference type="InterPro" id="IPR050346">
    <property type="entry name" value="FMO-like"/>
</dbReference>
<evidence type="ECO:0000256" key="2">
    <source>
        <dbReference type="ARBA" id="ARBA00009183"/>
    </source>
</evidence>
<dbReference type="InterPro" id="IPR020946">
    <property type="entry name" value="Flavin_mOase-like"/>
</dbReference>
<dbReference type="EMBL" id="JACHMV010000001">
    <property type="protein sequence ID" value="MBB4774319.1"/>
    <property type="molecule type" value="Genomic_DNA"/>
</dbReference>
<evidence type="ECO:0000256" key="3">
    <source>
        <dbReference type="ARBA" id="ARBA00010139"/>
    </source>
</evidence>
<evidence type="ECO:0000313" key="11">
    <source>
        <dbReference type="Proteomes" id="UP000549343"/>
    </source>
</evidence>
<name>A0A7W7MXW4_9ACTN</name>
<keyword evidence="5" id="KW-0274">FAD</keyword>
<keyword evidence="4" id="KW-0285">Flavoprotein</keyword>
<evidence type="ECO:0000313" key="12">
    <source>
        <dbReference type="Proteomes" id="UP001501427"/>
    </source>
</evidence>
<evidence type="ECO:0000313" key="10">
    <source>
        <dbReference type="EMBL" id="MBB4774319.1"/>
    </source>
</evidence>
<dbReference type="Proteomes" id="UP001501427">
    <property type="component" value="Unassembled WGS sequence"/>
</dbReference>
<dbReference type="InterPro" id="IPR036188">
    <property type="entry name" value="FAD/NAD-bd_sf"/>
</dbReference>
<reference evidence="9" key="3">
    <citation type="submission" date="2023-12" db="EMBL/GenBank/DDBJ databases">
        <authorList>
            <person name="Sun Q."/>
            <person name="Inoue M."/>
        </authorList>
    </citation>
    <scope>NUCLEOTIDE SEQUENCE</scope>
    <source>
        <strain evidence="9">JCM 10667</strain>
    </source>
</reference>
<dbReference type="Pfam" id="PF00743">
    <property type="entry name" value="FMO-like"/>
    <property type="match status" value="1"/>
</dbReference>
<keyword evidence="12" id="KW-1185">Reference proteome</keyword>
<dbReference type="GO" id="GO:0050660">
    <property type="term" value="F:flavin adenine dinucleotide binding"/>
    <property type="evidence" value="ECO:0007669"/>
    <property type="project" value="InterPro"/>
</dbReference>
<dbReference type="PROSITE" id="PS00061">
    <property type="entry name" value="ADH_SHORT"/>
    <property type="match status" value="1"/>
</dbReference>
<evidence type="ECO:0000256" key="6">
    <source>
        <dbReference type="ARBA" id="ARBA00022857"/>
    </source>
</evidence>
<dbReference type="InterPro" id="IPR000960">
    <property type="entry name" value="Flavin_mOase"/>
</dbReference>
<evidence type="ECO:0000256" key="1">
    <source>
        <dbReference type="ARBA" id="ARBA00006484"/>
    </source>
</evidence>
<comment type="similarity">
    <text evidence="2">Belongs to the FMO family.</text>
</comment>
<dbReference type="PRINTS" id="PR00370">
    <property type="entry name" value="FMOXYGENASE"/>
</dbReference>
<dbReference type="GO" id="GO:0004499">
    <property type="term" value="F:N,N-dimethylaniline monooxygenase activity"/>
    <property type="evidence" value="ECO:0007669"/>
    <property type="project" value="InterPro"/>
</dbReference>
<reference evidence="10 11" key="2">
    <citation type="submission" date="2020-08" db="EMBL/GenBank/DDBJ databases">
        <title>Sequencing the genomes of 1000 actinobacteria strains.</title>
        <authorList>
            <person name="Klenk H.-P."/>
        </authorList>
    </citation>
    <scope>NUCLEOTIDE SEQUENCE [LARGE SCALE GENOMIC DNA]</scope>
    <source>
        <strain evidence="10 11">DSM 44772</strain>
    </source>
</reference>
<organism evidence="10 11">
    <name type="scientific">Actinomadura livida</name>
    <dbReference type="NCBI Taxonomy" id="79909"/>
    <lineage>
        <taxon>Bacteria</taxon>
        <taxon>Bacillati</taxon>
        <taxon>Actinomycetota</taxon>
        <taxon>Actinomycetes</taxon>
        <taxon>Streptosporangiales</taxon>
        <taxon>Thermomonosporaceae</taxon>
        <taxon>Actinomadura</taxon>
    </lineage>
</organism>
<dbReference type="InterPro" id="IPR020904">
    <property type="entry name" value="Sc_DH/Rdtase_CS"/>
</dbReference>
<keyword evidence="6" id="KW-0521">NADP</keyword>
<dbReference type="SUPFAM" id="SSF51905">
    <property type="entry name" value="FAD/NAD(P)-binding domain"/>
    <property type="match status" value="2"/>
</dbReference>
<dbReference type="PANTHER" id="PTHR23023">
    <property type="entry name" value="DIMETHYLANILINE MONOOXYGENASE"/>
    <property type="match status" value="1"/>
</dbReference>
<keyword evidence="7" id="KW-0560">Oxidoreductase</keyword>
<comment type="caution">
    <text evidence="10">The sequence shown here is derived from an EMBL/GenBank/DDBJ whole genome shotgun (WGS) entry which is preliminary data.</text>
</comment>
<feature type="compositionally biased region" description="Basic and acidic residues" evidence="8">
    <location>
        <begin position="440"/>
        <end position="455"/>
    </location>
</feature>
<proteinExistence type="inferred from homology"/>
<dbReference type="InterPro" id="IPR036291">
    <property type="entry name" value="NAD(P)-bd_dom_sf"/>
</dbReference>
<sequence length="742" mass="79512">MTCRVAVIGAGAAGIATGKAMLDAGLEVVLYEKGDRPGGLWARDNASGLSPAYASLHTNTSKGRTEFADLPMPRSWPDYPSADLVAEYLADYAERFGVVPHIRFHSEVVSVERDGPEWIVTTDDGEAGRFDAVVVANGHNWDPRWPDPAYPGTFTGMQIHAHDYRTPGIFRDRRVLVVGMGNSAMDIAVDASHVAHGPVLLSARRGVHIVPKYLFGRPADATGGALAVLPWRLRQRVAETMLRLAVGDPQDYGLPAPAGGLFQNHPTISDTILHRLTHGEVEARPGIERLDGEKVVFADGTADPVDVIVWATGYRVGLPFLPSALVGDDPERLPLYKRVFHLDEPSLAFVGLMQSTGAALPIVEAQAKLAAAYFSGGYALPPAPERRRAVVRDLRAATARWGDRRPMMRVDFDRYVAELPREARAGRDRLARGARPFTPTDREESTRMNEADRRGAGTARHRPGARPPGDRDPRGLRVLVTGASGTFGRAISTRLTGLGARVVGLDAAPRPGDPVEVIACDLTDDAAVPAAVAAAIEKLGGLDVLVNNAGIGGPAPAELPPGDEVRRQLEVNLLGTWRVTAACVDALVESRGRVVMLSSRMAVMQLPLAAAYGASKRALVAYADALRMELGTHVGVTCVYPSAVRSPIHDSTAAAGLSLEGMSRYEPLDGVVDAVLRAALSRRPRRDVTTTRRGAVEFFLARHVPGLTDRIVARTFADRVRSGAFKGAELAAGAVRRHTGRA</sequence>
<comment type="similarity">
    <text evidence="1">Belongs to the short-chain dehydrogenases/reductases (SDR) family.</text>
</comment>
<dbReference type="Gene3D" id="3.50.50.60">
    <property type="entry name" value="FAD/NAD(P)-binding domain"/>
    <property type="match status" value="1"/>
</dbReference>
<comment type="similarity">
    <text evidence="3">Belongs to the FAD-binding monooxygenase family.</text>
</comment>
<evidence type="ECO:0000256" key="5">
    <source>
        <dbReference type="ARBA" id="ARBA00022827"/>
    </source>
</evidence>
<evidence type="ECO:0000313" key="9">
    <source>
        <dbReference type="EMBL" id="GAA0558300.1"/>
    </source>
</evidence>
<dbReference type="SUPFAM" id="SSF51735">
    <property type="entry name" value="NAD(P)-binding Rossmann-fold domains"/>
    <property type="match status" value="1"/>
</dbReference>
<dbReference type="EMBL" id="BAAAHD010000020">
    <property type="protein sequence ID" value="GAA0558300.1"/>
    <property type="molecule type" value="Genomic_DNA"/>
</dbReference>
<feature type="region of interest" description="Disordered" evidence="8">
    <location>
        <begin position="427"/>
        <end position="476"/>
    </location>
</feature>
<dbReference type="Gene3D" id="3.40.50.720">
    <property type="entry name" value="NAD(P)-binding Rossmann-like Domain"/>
    <property type="match status" value="1"/>
</dbReference>
<evidence type="ECO:0000256" key="4">
    <source>
        <dbReference type="ARBA" id="ARBA00022630"/>
    </source>
</evidence>
<protein>
    <submittedName>
        <fullName evidence="10">Cation diffusion facilitator CzcD-associated flavoprotein CzcO/NAD(P)-dependent dehydrogenase (Short-subunit alcohol dehydrogenase family)</fullName>
    </submittedName>
</protein>
<dbReference type="InterPro" id="IPR002347">
    <property type="entry name" value="SDR_fam"/>
</dbReference>
<accession>A0A7W7MXW4</accession>
<dbReference type="Proteomes" id="UP000549343">
    <property type="component" value="Unassembled WGS sequence"/>
</dbReference>
<dbReference type="AlphaFoldDB" id="A0A7W7MXW4"/>
<dbReference type="Pfam" id="PF00106">
    <property type="entry name" value="adh_short"/>
    <property type="match status" value="1"/>
</dbReference>
<evidence type="ECO:0000256" key="7">
    <source>
        <dbReference type="ARBA" id="ARBA00023002"/>
    </source>
</evidence>